<evidence type="ECO:0000313" key="8">
    <source>
        <dbReference type="EMBL" id="EJD64967.1"/>
    </source>
</evidence>
<dbReference type="InterPro" id="IPR009614">
    <property type="entry name" value="YoeB_toxin"/>
</dbReference>
<protein>
    <recommendedName>
        <fullName evidence="7">Endoribonuclease YoeB</fullName>
    </recommendedName>
    <alternativeName>
        <fullName evidence="6">Putative mRNA interferase YoeB</fullName>
    </alternativeName>
</protein>
<dbReference type="GO" id="GO:0016787">
    <property type="term" value="F:hydrolase activity"/>
    <property type="evidence" value="ECO:0007669"/>
    <property type="project" value="UniProtKB-KW"/>
</dbReference>
<keyword evidence="3" id="KW-0540">Nuclease</keyword>
<dbReference type="Proteomes" id="UP000006415">
    <property type="component" value="Unassembled WGS sequence"/>
</dbReference>
<dbReference type="InterPro" id="IPR035093">
    <property type="entry name" value="RelE/ParE_toxin_dom_sf"/>
</dbReference>
<name>J0LME1_9BIFI</name>
<evidence type="ECO:0000256" key="1">
    <source>
        <dbReference type="ARBA" id="ARBA00008172"/>
    </source>
</evidence>
<dbReference type="EMBL" id="AGZS01000003">
    <property type="protein sequence ID" value="EJD64967.1"/>
    <property type="molecule type" value="Genomic_DNA"/>
</dbReference>
<evidence type="ECO:0000256" key="4">
    <source>
        <dbReference type="ARBA" id="ARBA00022759"/>
    </source>
</evidence>
<dbReference type="RefSeq" id="WP_007147906.1">
    <property type="nucleotide sequence ID" value="NZ_AKCI01000001.1"/>
</dbReference>
<reference evidence="8 9" key="1">
    <citation type="submission" date="2012-01" db="EMBL/GenBank/DDBJ databases">
        <title>The Genome Sequence of Scardovia wiggsiae F0424.</title>
        <authorList>
            <consortium name="The Broad Institute Genome Sequencing Platform"/>
            <person name="Earl A."/>
            <person name="Ward D."/>
            <person name="Feldgarden M."/>
            <person name="Gevers D."/>
            <person name="Izard J."/>
            <person name="Ganesan A."/>
            <person name="Baranova O.V."/>
            <person name="Blanton J.M."/>
            <person name="Tanner A.C."/>
            <person name="Mathney J."/>
            <person name="Dewhirst F.E."/>
            <person name="Young S.K."/>
            <person name="Zeng Q."/>
            <person name="Gargeya S."/>
            <person name="Fitzgerald M."/>
            <person name="Haas B."/>
            <person name="Abouelleil A."/>
            <person name="Alvarado L."/>
            <person name="Arachchi H.M."/>
            <person name="Berlin A."/>
            <person name="Chapman S.B."/>
            <person name="Gearin G."/>
            <person name="Goldberg J."/>
            <person name="Griggs A."/>
            <person name="Gujja S."/>
            <person name="Hansen M."/>
            <person name="Heiman D."/>
            <person name="Howarth C."/>
            <person name="Larimer J."/>
            <person name="Lui A."/>
            <person name="MacDonald P.J.P."/>
            <person name="McCowen C."/>
            <person name="Montmayeur A."/>
            <person name="Murphy C."/>
            <person name="Neiman D."/>
            <person name="Pearson M."/>
            <person name="Priest M."/>
            <person name="Roberts A."/>
            <person name="Saif S."/>
            <person name="Shea T."/>
            <person name="Sisk P."/>
            <person name="Stolte C."/>
            <person name="Sykes S."/>
            <person name="Wortman J."/>
            <person name="Nusbaum C."/>
            <person name="Birren B."/>
        </authorList>
    </citation>
    <scope>NUCLEOTIDE SEQUENCE [LARGE SCALE GENOMIC DNA]</scope>
    <source>
        <strain evidence="8 9">F0424</strain>
    </source>
</reference>
<evidence type="ECO:0000256" key="5">
    <source>
        <dbReference type="ARBA" id="ARBA00022801"/>
    </source>
</evidence>
<evidence type="ECO:0000256" key="6">
    <source>
        <dbReference type="ARBA" id="ARBA00030388"/>
    </source>
</evidence>
<dbReference type="SUPFAM" id="SSF143011">
    <property type="entry name" value="RelE-like"/>
    <property type="match status" value="1"/>
</dbReference>
<accession>J0LME1</accession>
<keyword evidence="2" id="KW-1277">Toxin-antitoxin system</keyword>
<dbReference type="Gene3D" id="3.30.2310.20">
    <property type="entry name" value="RelE-like"/>
    <property type="match status" value="1"/>
</dbReference>
<comment type="caution">
    <text evidence="8">The sequence shown here is derived from an EMBL/GenBank/DDBJ whole genome shotgun (WGS) entry which is preliminary data.</text>
</comment>
<dbReference type="HOGENOM" id="CLU_169492_2_2_11"/>
<dbReference type="OrthoDB" id="9801102at2"/>
<dbReference type="GO" id="GO:0045892">
    <property type="term" value="P:negative regulation of DNA-templated transcription"/>
    <property type="evidence" value="ECO:0007669"/>
    <property type="project" value="TreeGrafter"/>
</dbReference>
<dbReference type="GO" id="GO:0004519">
    <property type="term" value="F:endonuclease activity"/>
    <property type="evidence" value="ECO:0007669"/>
    <property type="project" value="UniProtKB-KW"/>
</dbReference>
<dbReference type="STRING" id="857290.HMPREF9156_00842"/>
<dbReference type="Pfam" id="PF06769">
    <property type="entry name" value="YoeB_toxin"/>
    <property type="match status" value="1"/>
</dbReference>
<keyword evidence="5" id="KW-0378">Hydrolase</keyword>
<dbReference type="eggNOG" id="COG4115">
    <property type="taxonomic scope" value="Bacteria"/>
</dbReference>
<proteinExistence type="inferred from homology"/>
<evidence type="ECO:0000256" key="2">
    <source>
        <dbReference type="ARBA" id="ARBA00022649"/>
    </source>
</evidence>
<evidence type="ECO:0000256" key="3">
    <source>
        <dbReference type="ARBA" id="ARBA00022722"/>
    </source>
</evidence>
<keyword evidence="4" id="KW-0255">Endonuclease</keyword>
<dbReference type="PANTHER" id="PTHR38039:SF1">
    <property type="entry name" value="TOXIN YOEB"/>
    <property type="match status" value="1"/>
</dbReference>
<comment type="similarity">
    <text evidence="1">Belongs to the YoeB family.</text>
</comment>
<dbReference type="AlphaFoldDB" id="J0LME1"/>
<evidence type="ECO:0000313" key="9">
    <source>
        <dbReference type="Proteomes" id="UP000006415"/>
    </source>
</evidence>
<organism evidence="8 9">
    <name type="scientific">Scardovia wiggsiae F0424</name>
    <dbReference type="NCBI Taxonomy" id="857290"/>
    <lineage>
        <taxon>Bacteria</taxon>
        <taxon>Bacillati</taxon>
        <taxon>Actinomycetota</taxon>
        <taxon>Actinomycetes</taxon>
        <taxon>Bifidobacteriales</taxon>
        <taxon>Bifidobacteriaceae</taxon>
        <taxon>Scardovia</taxon>
    </lineage>
</organism>
<keyword evidence="9" id="KW-1185">Reference proteome</keyword>
<dbReference type="NCBIfam" id="TIGR02116">
    <property type="entry name" value="toxin_Txe_YoeB"/>
    <property type="match status" value="1"/>
</dbReference>
<gene>
    <name evidence="8" type="ORF">HMPREF9156_00842</name>
</gene>
<dbReference type="PANTHER" id="PTHR38039">
    <property type="entry name" value="TOXIN YOEB"/>
    <property type="match status" value="1"/>
</dbReference>
<dbReference type="GO" id="GO:0006401">
    <property type="term" value="P:RNA catabolic process"/>
    <property type="evidence" value="ECO:0007669"/>
    <property type="project" value="InterPro"/>
</dbReference>
<sequence>MNIEWTEDAWQDYLYWQTQDKKTVKRINMLVKDILRQPFGGIGKPEPLRGDLQGTWSRRIDSANRIIYTIVDHRLCILSVKDHY</sequence>
<evidence type="ECO:0000256" key="7">
    <source>
        <dbReference type="ARBA" id="ARBA00050056"/>
    </source>
</evidence>